<evidence type="ECO:0008006" key="3">
    <source>
        <dbReference type="Google" id="ProtNLM"/>
    </source>
</evidence>
<evidence type="ECO:0000313" key="2">
    <source>
        <dbReference type="Proteomes" id="UP000339249"/>
    </source>
</evidence>
<dbReference type="SUPFAM" id="SSF50129">
    <property type="entry name" value="GroES-like"/>
    <property type="match status" value="1"/>
</dbReference>
<protein>
    <recommendedName>
        <fullName evidence="3">Alcohol dehydrogenase</fullName>
    </recommendedName>
</protein>
<accession>A0A4U9D6W3</accession>
<evidence type="ECO:0000313" key="1">
    <source>
        <dbReference type="EMBL" id="VTN11535.1"/>
    </source>
</evidence>
<organism evidence="1 2">
    <name type="scientific">Raoultella terrigena</name>
    <name type="common">Klebsiella terrigena</name>
    <dbReference type="NCBI Taxonomy" id="577"/>
    <lineage>
        <taxon>Bacteria</taxon>
        <taxon>Pseudomonadati</taxon>
        <taxon>Pseudomonadota</taxon>
        <taxon>Gammaproteobacteria</taxon>
        <taxon>Enterobacterales</taxon>
        <taxon>Enterobacteriaceae</taxon>
        <taxon>Klebsiella/Raoultella group</taxon>
        <taxon>Raoultella</taxon>
    </lineage>
</organism>
<proteinExistence type="predicted"/>
<sequence length="31" mass="3540">MKMKAIVMTGANRPWEVQEVPVPKVEPGQCW</sequence>
<dbReference type="EMBL" id="CABDVU010000001">
    <property type="protein sequence ID" value="VTN11535.1"/>
    <property type="molecule type" value="Genomic_DNA"/>
</dbReference>
<gene>
    <name evidence="1" type="ORF">NCTC9185_03491</name>
</gene>
<name>A0A4U9D6W3_RAOTE</name>
<dbReference type="Proteomes" id="UP000339249">
    <property type="component" value="Unassembled WGS sequence"/>
</dbReference>
<reference evidence="1 2" key="1">
    <citation type="submission" date="2019-04" db="EMBL/GenBank/DDBJ databases">
        <authorList>
            <consortium name="Pathogen Informatics"/>
        </authorList>
    </citation>
    <scope>NUCLEOTIDE SEQUENCE [LARGE SCALE GENOMIC DNA]</scope>
    <source>
        <strain evidence="1 2">NCTC9185</strain>
    </source>
</reference>
<dbReference type="Gene3D" id="3.90.180.10">
    <property type="entry name" value="Medium-chain alcohol dehydrogenases, catalytic domain"/>
    <property type="match status" value="1"/>
</dbReference>
<dbReference type="AlphaFoldDB" id="A0A4U9D6W3"/>
<dbReference type="InterPro" id="IPR011032">
    <property type="entry name" value="GroES-like_sf"/>
</dbReference>